<proteinExistence type="predicted"/>
<dbReference type="RefSeq" id="WP_137909134.1">
    <property type="nucleotide sequence ID" value="NZ_BJCF01000048.1"/>
</dbReference>
<organism evidence="2 3">
    <name type="scientific">Dolichospermum planctonicum</name>
    <dbReference type="NCBI Taxonomy" id="136072"/>
    <lineage>
        <taxon>Bacteria</taxon>
        <taxon>Bacillati</taxon>
        <taxon>Cyanobacteriota</taxon>
        <taxon>Cyanophyceae</taxon>
        <taxon>Nostocales</taxon>
        <taxon>Aphanizomenonaceae</taxon>
        <taxon>Dolichospermum</taxon>
    </lineage>
</organism>
<keyword evidence="1" id="KW-0812">Transmembrane</keyword>
<reference evidence="3" key="1">
    <citation type="submission" date="2019-02" db="EMBL/GenBank/DDBJ databases">
        <title>Draft genome sequence of Dolichospermum planctonicum NIES-80.</title>
        <authorList>
            <person name="Yamaguchi H."/>
            <person name="Suzuki S."/>
            <person name="Kawachi M."/>
        </authorList>
    </citation>
    <scope>NUCLEOTIDE SEQUENCE [LARGE SCALE GENOMIC DNA]</scope>
    <source>
        <strain evidence="3">NIES-80</strain>
    </source>
</reference>
<evidence type="ECO:0000256" key="1">
    <source>
        <dbReference type="SAM" id="Phobius"/>
    </source>
</evidence>
<evidence type="ECO:0000313" key="3">
    <source>
        <dbReference type="Proteomes" id="UP000299367"/>
    </source>
</evidence>
<protein>
    <submittedName>
        <fullName evidence="2">Uncharacterized protein</fullName>
    </submittedName>
</protein>
<keyword evidence="1" id="KW-1133">Transmembrane helix</keyword>
<keyword evidence="1" id="KW-0472">Membrane</keyword>
<dbReference type="OrthoDB" id="466365at2"/>
<dbReference type="EMBL" id="BJCF01000048">
    <property type="protein sequence ID" value="GCL43680.1"/>
    <property type="molecule type" value="Genomic_DNA"/>
</dbReference>
<comment type="caution">
    <text evidence="2">The sequence shown here is derived from an EMBL/GenBank/DDBJ whole genome shotgun (WGS) entry which is preliminary data.</text>
</comment>
<evidence type="ECO:0000313" key="2">
    <source>
        <dbReference type="EMBL" id="GCL43680.1"/>
    </source>
</evidence>
<sequence>MRVWLLCFFVLFAAAEFFKWLRAFSIPLPIYILAGAFLAVASNYDKIFGDKLNQNLINPDKPEIK</sequence>
<dbReference type="AlphaFoldDB" id="A0A480AEX4"/>
<gene>
    <name evidence="2" type="ORF">NIES80_33980</name>
</gene>
<dbReference type="Proteomes" id="UP000299367">
    <property type="component" value="Unassembled WGS sequence"/>
</dbReference>
<feature type="transmembrane region" description="Helical" evidence="1">
    <location>
        <begin position="25"/>
        <end position="44"/>
    </location>
</feature>
<name>A0A480AEX4_9CYAN</name>
<accession>A0A480AEX4</accession>